<dbReference type="EMBL" id="JAVRHM010000014">
    <property type="protein sequence ID" value="MDT0690673.1"/>
    <property type="molecule type" value="Genomic_DNA"/>
</dbReference>
<dbReference type="InterPro" id="IPR050546">
    <property type="entry name" value="Glycosyl_Hydrlase_16"/>
</dbReference>
<dbReference type="PROSITE" id="PS51762">
    <property type="entry name" value="GH16_2"/>
    <property type="match status" value="1"/>
</dbReference>
<evidence type="ECO:0000256" key="1">
    <source>
        <dbReference type="ARBA" id="ARBA00006865"/>
    </source>
</evidence>
<dbReference type="InterPro" id="IPR013320">
    <property type="entry name" value="ConA-like_dom_sf"/>
</dbReference>
<dbReference type="Pfam" id="PF00722">
    <property type="entry name" value="Glyco_hydro_16"/>
    <property type="match status" value="1"/>
</dbReference>
<dbReference type="Proteomes" id="UP001261624">
    <property type="component" value="Unassembled WGS sequence"/>
</dbReference>
<comment type="similarity">
    <text evidence="1">Belongs to the glycosyl hydrolase 16 family.</text>
</comment>
<dbReference type="RefSeq" id="WP_311685446.1">
    <property type="nucleotide sequence ID" value="NZ_JAVRHM010000014.1"/>
</dbReference>
<sequence length="264" mass="30949">MTTFGAVSQDSKFELTFSEEFNYRGLPDPEKWSFEEGFVRNMEPQYYTKERRKNARVKNGNLIIEGRKDQIRNDFHEEESTHWRTSPKKTKYTSASINTLGKFGFKYGRVRVRAKLPQGQGVWPAIWMLGTDVNEVEWPYSGEIDIMEFVGKDNNHIHGTVHYPADNKVQYDSDGEKLFVPDLHKDFHVYGINWTEDKIEFLIDNELYHTFNIEDAGSMAYIFRKPYYLLLNLALGGGWAGELNESILPQQFLIDYVRVYQEKE</sequence>
<dbReference type="PANTHER" id="PTHR10963">
    <property type="entry name" value="GLYCOSYL HYDROLASE-RELATED"/>
    <property type="match status" value="1"/>
</dbReference>
<evidence type="ECO:0000259" key="2">
    <source>
        <dbReference type="PROSITE" id="PS51762"/>
    </source>
</evidence>
<dbReference type="CDD" id="cd08023">
    <property type="entry name" value="GH16_laminarinase_like"/>
    <property type="match status" value="1"/>
</dbReference>
<accession>A0ABU3E446</accession>
<gene>
    <name evidence="3" type="ORF">RM549_12810</name>
</gene>
<evidence type="ECO:0000313" key="3">
    <source>
        <dbReference type="EMBL" id="MDT0690673.1"/>
    </source>
</evidence>
<dbReference type="GO" id="GO:0016787">
    <property type="term" value="F:hydrolase activity"/>
    <property type="evidence" value="ECO:0007669"/>
    <property type="project" value="UniProtKB-KW"/>
</dbReference>
<protein>
    <submittedName>
        <fullName evidence="3">Glycoside hydrolase family 16 protein</fullName>
    </submittedName>
</protein>
<organism evidence="3 4">
    <name type="scientific">Autumnicola patrickiae</name>
    <dbReference type="NCBI Taxonomy" id="3075591"/>
    <lineage>
        <taxon>Bacteria</taxon>
        <taxon>Pseudomonadati</taxon>
        <taxon>Bacteroidota</taxon>
        <taxon>Flavobacteriia</taxon>
        <taxon>Flavobacteriales</taxon>
        <taxon>Flavobacteriaceae</taxon>
        <taxon>Autumnicola</taxon>
    </lineage>
</organism>
<proteinExistence type="inferred from homology"/>
<feature type="domain" description="GH16" evidence="2">
    <location>
        <begin position="2"/>
        <end position="264"/>
    </location>
</feature>
<dbReference type="InterPro" id="IPR000757">
    <property type="entry name" value="Beta-glucanase-like"/>
</dbReference>
<comment type="caution">
    <text evidence="3">The sequence shown here is derived from an EMBL/GenBank/DDBJ whole genome shotgun (WGS) entry which is preliminary data.</text>
</comment>
<dbReference type="SUPFAM" id="SSF49899">
    <property type="entry name" value="Concanavalin A-like lectins/glucanases"/>
    <property type="match status" value="1"/>
</dbReference>
<keyword evidence="4" id="KW-1185">Reference proteome</keyword>
<evidence type="ECO:0000313" key="4">
    <source>
        <dbReference type="Proteomes" id="UP001261624"/>
    </source>
</evidence>
<name>A0ABU3E446_9FLAO</name>
<reference evidence="3 4" key="1">
    <citation type="submission" date="2023-09" db="EMBL/GenBank/DDBJ databases">
        <authorList>
            <person name="Rey-Velasco X."/>
        </authorList>
    </citation>
    <scope>NUCLEOTIDE SEQUENCE [LARGE SCALE GENOMIC DNA]</scope>
    <source>
        <strain evidence="3 4">F188</strain>
    </source>
</reference>
<dbReference type="PANTHER" id="PTHR10963:SF55">
    <property type="entry name" value="GLYCOSIDE HYDROLASE FAMILY 16 PROTEIN"/>
    <property type="match status" value="1"/>
</dbReference>
<dbReference type="Gene3D" id="2.60.120.200">
    <property type="match status" value="1"/>
</dbReference>
<keyword evidence="3" id="KW-0378">Hydrolase</keyword>